<evidence type="ECO:0000256" key="5">
    <source>
        <dbReference type="ARBA" id="ARBA00023239"/>
    </source>
</evidence>
<comment type="function">
    <text evidence="9">Catalyzes the decarboxylation of S-adenosylmethionine to S-adenosylmethioninamine (dcAdoMet), the propylamine donor required for the synthesis of the polyamines spermine and spermidine from the diamine putrescine.</text>
</comment>
<evidence type="ECO:0000256" key="7">
    <source>
        <dbReference type="ARBA" id="ARBA00023317"/>
    </source>
</evidence>
<feature type="chain" id="PRO_5023335469" description="S-adenosylmethionine decarboxylase beta chain" evidence="9">
    <location>
        <begin position="1"/>
        <end position="69"/>
    </location>
</feature>
<keyword evidence="6 9" id="KW-0704">Schiff base</keyword>
<evidence type="ECO:0000256" key="8">
    <source>
        <dbReference type="ARBA" id="ARBA00061583"/>
    </source>
</evidence>
<feature type="active site" description="Schiff-base intermediate with substrate; via pyruvic acid" evidence="9">
    <location>
        <position position="70"/>
    </location>
</feature>
<proteinExistence type="inferred from homology"/>
<dbReference type="KEGG" id="sol:Ssol_1650"/>
<dbReference type="HOGENOM" id="CLU_125470_2_1_2"/>
<keyword evidence="4 9" id="KW-0865">Zymogen</keyword>
<keyword evidence="1 9" id="KW-0210">Decarboxylase</keyword>
<dbReference type="RefSeq" id="WP_014511582.1">
    <property type="nucleotide sequence ID" value="NZ_ACUK01000205.1"/>
</dbReference>
<dbReference type="NCBIfam" id="TIGR03330">
    <property type="entry name" value="SAM_DCase_Bsu"/>
    <property type="match status" value="1"/>
</dbReference>
<keyword evidence="9" id="KW-0745">Spermidine biosynthesis</keyword>
<dbReference type="HAMAP" id="MF_00464">
    <property type="entry name" value="AdoMetDC_1"/>
    <property type="match status" value="1"/>
</dbReference>
<dbReference type="FunFam" id="3.60.90.10:FF:000005">
    <property type="entry name" value="Arginine decarboxylase proenzyme"/>
    <property type="match status" value="1"/>
</dbReference>
<evidence type="ECO:0000313" key="10">
    <source>
        <dbReference type="EMBL" id="ACX91867.1"/>
    </source>
</evidence>
<keyword evidence="7 9" id="KW-0670">Pyruvate</keyword>
<comment type="similarity">
    <text evidence="8 9">Belongs to the prokaryotic AdoMetDC family. Type 1 subfamily.</text>
</comment>
<accession>D0KSZ8</accession>
<comment type="catalytic activity">
    <reaction evidence="9">
        <text>S-adenosyl-L-methionine + H(+) = S-adenosyl 3-(methylsulfanyl)propylamine + CO2</text>
        <dbReference type="Rhea" id="RHEA:15981"/>
        <dbReference type="ChEBI" id="CHEBI:15378"/>
        <dbReference type="ChEBI" id="CHEBI:16526"/>
        <dbReference type="ChEBI" id="CHEBI:57443"/>
        <dbReference type="ChEBI" id="CHEBI:59789"/>
        <dbReference type="EC" id="4.1.1.50"/>
    </reaction>
</comment>
<feature type="active site" description="Proton acceptor; for processing activity" evidence="9">
    <location>
        <position position="75"/>
    </location>
</feature>
<dbReference type="EMBL" id="CP001800">
    <property type="protein sequence ID" value="ACX91867.1"/>
    <property type="molecule type" value="Genomic_DNA"/>
</dbReference>
<dbReference type="AlphaFoldDB" id="D0KSZ8"/>
<comment type="subunit">
    <text evidence="9">Heterotetramer of two alpha and two beta chains arranged as a dimer of alpha/beta heterodimers.</text>
</comment>
<dbReference type="UniPathway" id="UPA00331">
    <property type="reaction ID" value="UER00451"/>
</dbReference>
<evidence type="ECO:0000256" key="2">
    <source>
        <dbReference type="ARBA" id="ARBA00022813"/>
    </source>
</evidence>
<dbReference type="SUPFAM" id="SSF56276">
    <property type="entry name" value="S-adenosylmethionine decarboxylase"/>
    <property type="match status" value="1"/>
</dbReference>
<feature type="modified residue" description="Pyruvic acid (Ser); by autocatalysis" evidence="9">
    <location>
        <position position="70"/>
    </location>
</feature>
<protein>
    <recommendedName>
        <fullName evidence="9">S-adenosylmethionine decarboxylase proenzyme</fullName>
        <shortName evidence="9">AdoMetDC</shortName>
        <shortName evidence="9">SAMDC</shortName>
        <ecNumber evidence="9">4.1.1.50</ecNumber>
    </recommendedName>
    <component>
        <recommendedName>
            <fullName evidence="9">S-adenosylmethionine decarboxylase beta chain</fullName>
        </recommendedName>
    </component>
    <component>
        <recommendedName>
            <fullName evidence="9">S-adenosylmethionine decarboxylase alpha chain</fullName>
        </recommendedName>
    </component>
</protein>
<evidence type="ECO:0000256" key="3">
    <source>
        <dbReference type="ARBA" id="ARBA00023115"/>
    </source>
</evidence>
<comment type="cofactor">
    <cofactor evidence="9">
        <name>pyruvate</name>
        <dbReference type="ChEBI" id="CHEBI:15361"/>
    </cofactor>
    <text evidence="9">Binds 1 pyruvoyl group covalently per subunit.</text>
</comment>
<dbReference type="Gene3D" id="3.60.90.10">
    <property type="entry name" value="S-adenosylmethionine decarboxylase"/>
    <property type="match status" value="1"/>
</dbReference>
<keyword evidence="9" id="KW-0949">S-adenosyl-L-methionine</keyword>
<dbReference type="EC" id="4.1.1.50" evidence="9"/>
<feature type="chain" id="PRO_5023335467" description="S-adenosylmethionine decarboxylase alpha chain" evidence="9">
    <location>
        <begin position="70"/>
        <end position="123"/>
    </location>
</feature>
<evidence type="ECO:0000256" key="1">
    <source>
        <dbReference type="ARBA" id="ARBA00022793"/>
    </source>
</evidence>
<dbReference type="Pfam" id="PF02675">
    <property type="entry name" value="AdoMet_dc"/>
    <property type="match status" value="1"/>
</dbReference>
<keyword evidence="3 9" id="KW-0620">Polyamine biosynthesis</keyword>
<dbReference type="PANTHER" id="PTHR33866:SF2">
    <property type="entry name" value="S-ADENOSYLMETHIONINE DECARBOXYLASE PROENZYME"/>
    <property type="match status" value="1"/>
</dbReference>
<dbReference type="GeneID" id="1454865"/>
<evidence type="ECO:0000256" key="4">
    <source>
        <dbReference type="ARBA" id="ARBA00023145"/>
    </source>
</evidence>
<organism evidence="10">
    <name type="scientific">Saccharolobus solfataricus (strain 98/2)</name>
    <name type="common">Sulfolobus solfataricus</name>
    <dbReference type="NCBI Taxonomy" id="555311"/>
    <lineage>
        <taxon>Archaea</taxon>
        <taxon>Thermoproteota</taxon>
        <taxon>Thermoprotei</taxon>
        <taxon>Sulfolobales</taxon>
        <taxon>Sulfolobaceae</taxon>
        <taxon>Saccharolobus</taxon>
    </lineage>
</organism>
<gene>
    <name evidence="9" type="primary">speH</name>
    <name evidence="10" type="ordered locus">Ssol_1650</name>
</gene>
<dbReference type="PANTHER" id="PTHR33866">
    <property type="entry name" value="S-ADENOSYLMETHIONINE DECARBOXYLASE PROENZYME"/>
    <property type="match status" value="1"/>
</dbReference>
<feature type="active site" description="Proton donor; for catalytic activity" evidence="9">
    <location>
        <position position="90"/>
    </location>
</feature>
<dbReference type="InterPro" id="IPR003826">
    <property type="entry name" value="AdoMetDC_fam_prok"/>
</dbReference>
<dbReference type="GO" id="GO:0004014">
    <property type="term" value="F:adenosylmethionine decarboxylase activity"/>
    <property type="evidence" value="ECO:0007669"/>
    <property type="project" value="UniProtKB-UniRule"/>
</dbReference>
<evidence type="ECO:0000256" key="9">
    <source>
        <dbReference type="HAMAP-Rule" id="MF_00464"/>
    </source>
</evidence>
<dbReference type="GO" id="GO:0008295">
    <property type="term" value="P:spermidine biosynthetic process"/>
    <property type="evidence" value="ECO:0007669"/>
    <property type="project" value="UniProtKB-UniRule"/>
</dbReference>
<comment type="PTM">
    <text evidence="9">Is synthesized initially as an inactive proenzyme. Formation of the active enzyme involves a self-maturation process in which the active site pyruvoyl group is generated from an internal serine residue via an autocatalytic post-translational modification. Two non-identical subunits are generated from the proenzyme in this reaction, and the pyruvate is formed at the N-terminus of the alpha chain, which is derived from the carboxyl end of the proenzyme. The post-translation cleavage follows an unusual pathway, termed non-hydrolytic serinolysis, in which the side chain hydroxyl group of the serine supplies its oxygen atom to form the C-terminus of the beta chain, while the remainder of the serine residue undergoes an oxidative deamination to produce ammonia and the pyruvoyl group blocking the N-terminus of the alpha chain.</text>
</comment>
<keyword evidence="5 9" id="KW-0456">Lyase</keyword>
<dbReference type="GO" id="GO:0005829">
    <property type="term" value="C:cytosol"/>
    <property type="evidence" value="ECO:0007669"/>
    <property type="project" value="TreeGrafter"/>
</dbReference>
<comment type="pathway">
    <text evidence="9">Amine and polyamine biosynthesis; S-adenosylmethioninamine biosynthesis; S-adenosylmethioninamine from S-adenosyl-L-methionine: step 1/1.</text>
</comment>
<reference evidence="10" key="1">
    <citation type="submission" date="2009-10" db="EMBL/GenBank/DDBJ databases">
        <title>Complete sequence of Sulfolobus solfataricus 98/2.</title>
        <authorList>
            <consortium name="US DOE Joint Genome Institute"/>
            <person name="Lucas S."/>
            <person name="Copeland A."/>
            <person name="Lapidus A."/>
            <person name="Glavina del Rio T."/>
            <person name="Tice H."/>
            <person name="Bruce D."/>
            <person name="Goodwin L."/>
            <person name="Pitluck S."/>
            <person name="Munk A.C."/>
            <person name="Brettin T."/>
            <person name="Detter J.C."/>
            <person name="Han C."/>
            <person name="Tapia R."/>
            <person name="Larimer F."/>
            <person name="Land M."/>
            <person name="Hauser L."/>
            <person name="Kyrpides N."/>
            <person name="Ovchinnikova G."/>
            <person name="Mead D."/>
        </authorList>
    </citation>
    <scope>NUCLEOTIDE SEQUENCE [LARGE SCALE GENOMIC DNA]</scope>
    <source>
        <strain evidence="10">98/2</strain>
    </source>
</reference>
<evidence type="ECO:0000256" key="6">
    <source>
        <dbReference type="ARBA" id="ARBA00023270"/>
    </source>
</evidence>
<keyword evidence="2 9" id="KW-0068">Autocatalytic cleavage</keyword>
<sequence>MMGVELAFPKVVGKQVYGSLYECDEDVLKDTKRLEQIIKEAADIGNMNILDIKSWKIGEGVSVVAIILESHITIHTWPEYRFATVDVYSCGPHTSPLNAFRYIVEKLGAKRYTINEADRSSEF</sequence>
<dbReference type="InterPro" id="IPR016067">
    <property type="entry name" value="S-AdoMet_deCO2ase_core"/>
</dbReference>
<name>D0KSZ8_SACS9</name>
<feature type="site" description="Cleavage (non-hydrolytic); by autolysis" evidence="9">
    <location>
        <begin position="69"/>
        <end position="70"/>
    </location>
</feature>
<dbReference type="InterPro" id="IPR017716">
    <property type="entry name" value="S-AdoMet_deCOase_pro-enz"/>
</dbReference>